<sequence>MAMAARKHVAYLPFCTHGRGLFQASHILQSRAQIAISTSNSDEQWSRGPAQRDDMRITRIQFDSFSKLGP</sequence>
<keyword evidence="2" id="KW-1185">Reference proteome</keyword>
<proteinExistence type="predicted"/>
<comment type="caution">
    <text evidence="1">The sequence shown here is derived from an EMBL/GenBank/DDBJ whole genome shotgun (WGS) entry which is preliminary data.</text>
</comment>
<gene>
    <name evidence="1" type="ORF">AXG93_399s1230</name>
</gene>
<evidence type="ECO:0000313" key="1">
    <source>
        <dbReference type="EMBL" id="OAE32914.1"/>
    </source>
</evidence>
<evidence type="ECO:0000313" key="2">
    <source>
        <dbReference type="Proteomes" id="UP000077202"/>
    </source>
</evidence>
<name>A0A176WJ64_MARPO</name>
<dbReference type="Proteomes" id="UP000077202">
    <property type="component" value="Unassembled WGS sequence"/>
</dbReference>
<protein>
    <submittedName>
        <fullName evidence="1">Uncharacterized protein</fullName>
    </submittedName>
</protein>
<dbReference type="AlphaFoldDB" id="A0A176WJ64"/>
<reference evidence="1" key="1">
    <citation type="submission" date="2016-03" db="EMBL/GenBank/DDBJ databases">
        <title>Mechanisms controlling the formation of the plant cell surface in tip-growing cells are functionally conserved among land plants.</title>
        <authorList>
            <person name="Honkanen S."/>
            <person name="Jones V.A."/>
            <person name="Morieri G."/>
            <person name="Champion C."/>
            <person name="Hetherington A.J."/>
            <person name="Kelly S."/>
            <person name="Saint-Marcoux D."/>
            <person name="Proust H."/>
            <person name="Prescott H."/>
            <person name="Dolan L."/>
        </authorList>
    </citation>
    <scope>NUCLEOTIDE SEQUENCE [LARGE SCALE GENOMIC DNA]</scope>
    <source>
        <tissue evidence="1">Whole gametophyte</tissue>
    </source>
</reference>
<dbReference type="EMBL" id="LVLJ01000705">
    <property type="protein sequence ID" value="OAE32914.1"/>
    <property type="molecule type" value="Genomic_DNA"/>
</dbReference>
<organism evidence="1 2">
    <name type="scientific">Marchantia polymorpha subsp. ruderalis</name>
    <dbReference type="NCBI Taxonomy" id="1480154"/>
    <lineage>
        <taxon>Eukaryota</taxon>
        <taxon>Viridiplantae</taxon>
        <taxon>Streptophyta</taxon>
        <taxon>Embryophyta</taxon>
        <taxon>Marchantiophyta</taxon>
        <taxon>Marchantiopsida</taxon>
        <taxon>Marchantiidae</taxon>
        <taxon>Marchantiales</taxon>
        <taxon>Marchantiaceae</taxon>
        <taxon>Marchantia</taxon>
    </lineage>
</organism>
<accession>A0A176WJ64</accession>